<dbReference type="OMA" id="PLYMIYV"/>
<dbReference type="PROSITE" id="PS01009">
    <property type="entry name" value="CRISP_1"/>
    <property type="match status" value="1"/>
</dbReference>
<protein>
    <submittedName>
        <fullName evidence="2">Golgi-associated plant pathogenesis-related protein 1 (inferred by orthology to a human protein)</fullName>
    </submittedName>
</protein>
<evidence type="ECO:0000259" key="1">
    <source>
        <dbReference type="SMART" id="SM00198"/>
    </source>
</evidence>
<accession>A0A0N4YTF9</accession>
<sequence length="205" mass="24086">LSIVDISRRFFFQIDKIRRFLLQVSLKDRIHPPYFDTRTFKSELTTYHNIFRRKHGAAPLQYDMGLERAAQLWANELGRRRGCLVHEAPRIYGENLFYFGARNFPSARVMAHMVTQSFYMEGVGYNYNQFYPMSYYKTGHFTQLVWKGSRRMGVGVSIIQNNGRTRGPCQPNAPLYMIYVVVKYDPAGNFQTRPAYLENVRPPVY</sequence>
<dbReference type="GO" id="GO:0005576">
    <property type="term" value="C:extracellular region"/>
    <property type="evidence" value="ECO:0007669"/>
    <property type="project" value="InterPro"/>
</dbReference>
<name>A0A0N4YTF9_NIPBR</name>
<dbReference type="PANTHER" id="PTHR10334">
    <property type="entry name" value="CYSTEINE-RICH SECRETORY PROTEIN-RELATED"/>
    <property type="match status" value="1"/>
</dbReference>
<feature type="domain" description="SCP" evidence="1">
    <location>
        <begin position="39"/>
        <end position="192"/>
    </location>
</feature>
<dbReference type="PRINTS" id="PR00837">
    <property type="entry name" value="V5TPXLIKE"/>
</dbReference>
<dbReference type="AlphaFoldDB" id="A0A0N4YTF9"/>
<evidence type="ECO:0000313" key="2">
    <source>
        <dbReference type="WBParaSite" id="NBR_0002053101-mRNA-1"/>
    </source>
</evidence>
<organism evidence="2">
    <name type="scientific">Nippostrongylus brasiliensis</name>
    <name type="common">Rat hookworm</name>
    <dbReference type="NCBI Taxonomy" id="27835"/>
    <lineage>
        <taxon>Eukaryota</taxon>
        <taxon>Metazoa</taxon>
        <taxon>Ecdysozoa</taxon>
        <taxon>Nematoda</taxon>
        <taxon>Chromadorea</taxon>
        <taxon>Rhabditida</taxon>
        <taxon>Rhabditina</taxon>
        <taxon>Rhabditomorpha</taxon>
        <taxon>Strongyloidea</taxon>
        <taxon>Heligmosomidae</taxon>
        <taxon>Nippostrongylus</taxon>
    </lineage>
</organism>
<dbReference type="SUPFAM" id="SSF55797">
    <property type="entry name" value="PR-1-like"/>
    <property type="match status" value="1"/>
</dbReference>
<dbReference type="InterPro" id="IPR035940">
    <property type="entry name" value="CAP_sf"/>
</dbReference>
<dbReference type="SMART" id="SM00198">
    <property type="entry name" value="SCP"/>
    <property type="match status" value="1"/>
</dbReference>
<dbReference type="InterPro" id="IPR014044">
    <property type="entry name" value="CAP_dom"/>
</dbReference>
<dbReference type="InterPro" id="IPR034113">
    <property type="entry name" value="SCP_GAPR1-like"/>
</dbReference>
<dbReference type="InterPro" id="IPR001283">
    <property type="entry name" value="CRISP-related"/>
</dbReference>
<dbReference type="CDD" id="cd05382">
    <property type="entry name" value="CAP_GAPR1-like"/>
    <property type="match status" value="1"/>
</dbReference>
<dbReference type="InterPro" id="IPR018244">
    <property type="entry name" value="Allrgn_V5/Tpx1_CS"/>
</dbReference>
<dbReference type="WBParaSite" id="NBR_0002053101-mRNA-1">
    <property type="protein sequence ID" value="NBR_0002053101-mRNA-1"/>
    <property type="gene ID" value="NBR_0002053101"/>
</dbReference>
<dbReference type="Pfam" id="PF00188">
    <property type="entry name" value="CAP"/>
    <property type="match status" value="1"/>
</dbReference>
<dbReference type="Gene3D" id="3.40.33.10">
    <property type="entry name" value="CAP"/>
    <property type="match status" value="1"/>
</dbReference>
<proteinExistence type="predicted"/>
<reference evidence="2" key="1">
    <citation type="submission" date="2017-02" db="UniProtKB">
        <authorList>
            <consortium name="WormBaseParasite"/>
        </authorList>
    </citation>
    <scope>IDENTIFICATION</scope>
</reference>